<dbReference type="InterPro" id="IPR006094">
    <property type="entry name" value="Oxid_FAD_bind_N"/>
</dbReference>
<dbReference type="KEGG" id="fox:FOXG_09844"/>
<evidence type="ECO:0000313" key="9">
    <source>
        <dbReference type="Proteomes" id="UP000009097"/>
    </source>
</evidence>
<reference evidence="8" key="2">
    <citation type="journal article" date="2010" name="Nature">
        <title>Comparative genomics reveals mobile pathogenicity chromosomes in Fusarium.</title>
        <authorList>
            <person name="Ma L.J."/>
            <person name="van der Does H.C."/>
            <person name="Borkovich K.A."/>
            <person name="Coleman J.J."/>
            <person name="Daboussi M.J."/>
            <person name="Di Pietro A."/>
            <person name="Dufresne M."/>
            <person name="Freitag M."/>
            <person name="Grabherr M."/>
            <person name="Henrissat B."/>
            <person name="Houterman P.M."/>
            <person name="Kang S."/>
            <person name="Shim W.B."/>
            <person name="Woloshuk C."/>
            <person name="Xie X."/>
            <person name="Xu J.R."/>
            <person name="Antoniw J."/>
            <person name="Baker S.E."/>
            <person name="Bluhm B.H."/>
            <person name="Breakspear A."/>
            <person name="Brown D.W."/>
            <person name="Butchko R.A."/>
            <person name="Chapman S."/>
            <person name="Coulson R."/>
            <person name="Coutinho P.M."/>
            <person name="Danchin E.G."/>
            <person name="Diener A."/>
            <person name="Gale L.R."/>
            <person name="Gardiner D.M."/>
            <person name="Goff S."/>
            <person name="Hammond-Kosack K.E."/>
            <person name="Hilburn K."/>
            <person name="Hua-Van A."/>
            <person name="Jonkers W."/>
            <person name="Kazan K."/>
            <person name="Kodira C.D."/>
            <person name="Koehrsen M."/>
            <person name="Kumar L."/>
            <person name="Lee Y.H."/>
            <person name="Li L."/>
            <person name="Manners J.M."/>
            <person name="Miranda-Saavedra D."/>
            <person name="Mukherjee M."/>
            <person name="Park G."/>
            <person name="Park J."/>
            <person name="Park S.Y."/>
            <person name="Proctor R.H."/>
            <person name="Regev A."/>
            <person name="Ruiz-Roldan M.C."/>
            <person name="Sain D."/>
            <person name="Sakthikumar S."/>
            <person name="Sykes S."/>
            <person name="Schwartz D.C."/>
            <person name="Turgeon B.G."/>
            <person name="Wapinski I."/>
            <person name="Yoder O."/>
            <person name="Young S."/>
            <person name="Zeng Q."/>
            <person name="Zhou S."/>
            <person name="Galagan J."/>
            <person name="Cuomo C.A."/>
            <person name="Kistler H.C."/>
            <person name="Rep M."/>
        </authorList>
    </citation>
    <scope>NUCLEOTIDE SEQUENCE [LARGE SCALE GENOMIC DNA]</scope>
    <source>
        <strain evidence="8">4287</strain>
    </source>
</reference>
<comment type="cofactor">
    <cofactor evidence="1">
        <name>FAD</name>
        <dbReference type="ChEBI" id="CHEBI:57692"/>
    </cofactor>
</comment>
<dbReference type="PANTHER" id="PTHR42973">
    <property type="entry name" value="BINDING OXIDOREDUCTASE, PUTATIVE (AFU_ORTHOLOGUE AFUA_1G17690)-RELATED"/>
    <property type="match status" value="1"/>
</dbReference>
<evidence type="ECO:0000256" key="1">
    <source>
        <dbReference type="ARBA" id="ARBA00001974"/>
    </source>
</evidence>
<proteinExistence type="inferred from homology"/>
<evidence type="ECO:0000256" key="2">
    <source>
        <dbReference type="ARBA" id="ARBA00005466"/>
    </source>
</evidence>
<dbReference type="PROSITE" id="PS51387">
    <property type="entry name" value="FAD_PCMH"/>
    <property type="match status" value="1"/>
</dbReference>
<dbReference type="InterPro" id="IPR016166">
    <property type="entry name" value="FAD-bd_PCMH"/>
</dbReference>
<dbReference type="InterPro" id="IPR036318">
    <property type="entry name" value="FAD-bd_PCMH-like_sf"/>
</dbReference>
<evidence type="ECO:0000256" key="3">
    <source>
        <dbReference type="ARBA" id="ARBA00022630"/>
    </source>
</evidence>
<dbReference type="InterPro" id="IPR012951">
    <property type="entry name" value="BBE"/>
</dbReference>
<name>A0A0J9VE26_FUSO4</name>
<sequence length="607" mass="65511">MRVDVTLFASALAFCTTSAAELFCKNHPSSTHWPSAGEWDALNHTVGGGLIRSTPVASSCYKDSNFASAFSCKNVTESWFLSEFHALQPESIGYSYWANNSCVPPNDHGYRSGQSCKIGGLPQYVLEATSAAQISTAMKWASSRNIRIVIKGTGHDLNGRSSGAYSLSIWTHRLRDMSFQSDWPHPSKSITEHVAVVGSGNNWGDVLQGAYSVGRTVVSGQDPTVGLGGFIGGGGHGPLSSHHGLAADQVLQATVVTTDGRILVANPALNQDLLWAIRGGGPGLYGVVVEYVLRTHPYPKNVVWSSISIDLAENATVEAATASWKAMAALVRSLPGLMDLGITGNGFASTSTISTRDSQSSVQRGVGLRITLFGYNTTTLALKSLLEPTSRRMMTYADVEGLKVTMAEPKVESDYLTFFDVLNPNPSACSDISLVSSRLLGHSQLTDLSLADVQTHLYTIMNSQVEGEPSNMIIGLQGGPGPRDVSHDMRGGLNPAWRQAYLHLLSTGVKLNVTNPNIQGELRVAAEWIEEHKEAVWRKWAPGSGSYINEANPFNGNFKEDFYGASYDRLVEIKQEYDPTDSLYVLSGVGSDKWQYDLNSGMLCAET</sequence>
<keyword evidence="5" id="KW-0560">Oxidoreductase</keyword>
<dbReference type="Pfam" id="PF01565">
    <property type="entry name" value="FAD_binding_4"/>
    <property type="match status" value="1"/>
</dbReference>
<evidence type="ECO:0000256" key="5">
    <source>
        <dbReference type="ARBA" id="ARBA00023002"/>
    </source>
</evidence>
<dbReference type="AlphaFoldDB" id="A0A0J9VE26"/>
<dbReference type="SUPFAM" id="SSF56176">
    <property type="entry name" value="FAD-binding/transporter-associated domain-like"/>
    <property type="match status" value="1"/>
</dbReference>
<evidence type="ECO:0000313" key="8">
    <source>
        <dbReference type="EMBL" id="KNB09220.1"/>
    </source>
</evidence>
<reference evidence="8" key="1">
    <citation type="submission" date="2007-04" db="EMBL/GenBank/DDBJ databases">
        <authorList>
            <consortium name="The Broad Institute Genome Sequencing Platform"/>
            <person name="Birren B."/>
            <person name="Lander E."/>
            <person name="Galagan J."/>
            <person name="Nusbaum C."/>
            <person name="Devon K."/>
            <person name="Ma L.-J."/>
            <person name="Jaffe D."/>
            <person name="Butler J."/>
            <person name="Alvarez P."/>
            <person name="Gnerre S."/>
            <person name="Grabherr M."/>
            <person name="Kleber M."/>
            <person name="Mauceli E."/>
            <person name="Brockman W."/>
            <person name="MacCallum I.A."/>
            <person name="Young S."/>
            <person name="LaButti K."/>
            <person name="DeCaprio D."/>
            <person name="Crawford M."/>
            <person name="Koehrsen M."/>
            <person name="Engels R."/>
            <person name="Montgomery P."/>
            <person name="Pearson M."/>
            <person name="Howarth C."/>
            <person name="Larson L."/>
            <person name="White J."/>
            <person name="O'Leary S."/>
            <person name="Kodira C."/>
            <person name="Zeng Q."/>
            <person name="Yandava C."/>
            <person name="Alvarado L."/>
            <person name="Kistler C."/>
            <person name="Shim W.-B."/>
            <person name="Kang S."/>
            <person name="Woloshuk C."/>
        </authorList>
    </citation>
    <scope>NUCLEOTIDE SEQUENCE</scope>
    <source>
        <strain evidence="8">4287</strain>
    </source>
</reference>
<organism evidence="8 9">
    <name type="scientific">Fusarium oxysporum f. sp. lycopersici (strain 4287 / CBS 123668 / FGSC 9935 / NRRL 34936)</name>
    <name type="common">Fusarium vascular wilt of tomato</name>
    <dbReference type="NCBI Taxonomy" id="426428"/>
    <lineage>
        <taxon>Eukaryota</taxon>
        <taxon>Fungi</taxon>
        <taxon>Dikarya</taxon>
        <taxon>Ascomycota</taxon>
        <taxon>Pezizomycotina</taxon>
        <taxon>Sordariomycetes</taxon>
        <taxon>Hypocreomycetidae</taxon>
        <taxon>Hypocreales</taxon>
        <taxon>Nectriaceae</taxon>
        <taxon>Fusarium</taxon>
        <taxon>Fusarium oxysporum species complex</taxon>
    </lineage>
</organism>
<keyword evidence="3" id="KW-0285">Flavoprotein</keyword>
<dbReference type="Proteomes" id="UP000009097">
    <property type="component" value="Unassembled WGS sequence"/>
</dbReference>
<dbReference type="Gene3D" id="3.30.465.10">
    <property type="match status" value="1"/>
</dbReference>
<dbReference type="InterPro" id="IPR016169">
    <property type="entry name" value="FAD-bd_PCMH_sub2"/>
</dbReference>
<protein>
    <recommendedName>
        <fullName evidence="7">FAD-binding PCMH-type domain-containing protein</fullName>
    </recommendedName>
</protein>
<dbReference type="RefSeq" id="XP_018247265.1">
    <property type="nucleotide sequence ID" value="XM_018389071.1"/>
</dbReference>
<evidence type="ECO:0000259" key="7">
    <source>
        <dbReference type="PROSITE" id="PS51387"/>
    </source>
</evidence>
<feature type="signal peptide" evidence="6">
    <location>
        <begin position="1"/>
        <end position="19"/>
    </location>
</feature>
<gene>
    <name evidence="8" type="ORF">FOXG_09844</name>
</gene>
<dbReference type="GO" id="GO:0071949">
    <property type="term" value="F:FAD binding"/>
    <property type="evidence" value="ECO:0007669"/>
    <property type="project" value="InterPro"/>
</dbReference>
<keyword evidence="6" id="KW-0732">Signal</keyword>
<dbReference type="InterPro" id="IPR050416">
    <property type="entry name" value="FAD-linked_Oxidoreductase"/>
</dbReference>
<dbReference type="EMBL" id="DS231707">
    <property type="protein sequence ID" value="KNB09220.1"/>
    <property type="molecule type" value="Genomic_DNA"/>
</dbReference>
<keyword evidence="4" id="KW-0274">FAD</keyword>
<dbReference type="Pfam" id="PF08031">
    <property type="entry name" value="BBE"/>
    <property type="match status" value="1"/>
</dbReference>
<evidence type="ECO:0000256" key="6">
    <source>
        <dbReference type="SAM" id="SignalP"/>
    </source>
</evidence>
<feature type="domain" description="FAD-binding PCMH-type" evidence="7">
    <location>
        <begin position="118"/>
        <end position="298"/>
    </location>
</feature>
<dbReference type="GeneID" id="28951365"/>
<dbReference type="OrthoDB" id="9983560at2759"/>
<accession>A0A0J9VE26</accession>
<dbReference type="Gene3D" id="3.40.462.20">
    <property type="match status" value="1"/>
</dbReference>
<dbReference type="PANTHER" id="PTHR42973:SF39">
    <property type="entry name" value="FAD-BINDING PCMH-TYPE DOMAIN-CONTAINING PROTEIN"/>
    <property type="match status" value="1"/>
</dbReference>
<dbReference type="VEuPathDB" id="FungiDB:FOXG_09844"/>
<dbReference type="GO" id="GO:0016491">
    <property type="term" value="F:oxidoreductase activity"/>
    <property type="evidence" value="ECO:0007669"/>
    <property type="project" value="UniProtKB-KW"/>
</dbReference>
<comment type="similarity">
    <text evidence="2">Belongs to the oxygen-dependent FAD-linked oxidoreductase family.</text>
</comment>
<evidence type="ECO:0000256" key="4">
    <source>
        <dbReference type="ARBA" id="ARBA00022827"/>
    </source>
</evidence>
<feature type="chain" id="PRO_5005324565" description="FAD-binding PCMH-type domain-containing protein" evidence="6">
    <location>
        <begin position="20"/>
        <end position="607"/>
    </location>
</feature>